<dbReference type="EMBL" id="CP017839">
    <property type="protein sequence ID" value="APB00287.1"/>
    <property type="molecule type" value="Genomic_DNA"/>
</dbReference>
<evidence type="ECO:0000313" key="1">
    <source>
        <dbReference type="EMBL" id="APB00287.1"/>
    </source>
</evidence>
<reference evidence="1 2" key="1">
    <citation type="submission" date="2016-10" db="EMBL/GenBank/DDBJ databases">
        <title>Genome sequence of Nocardia seriolae strain EM150506, isolated from Anguila japonica.</title>
        <authorList>
            <person name="Han H.-J."/>
        </authorList>
    </citation>
    <scope>NUCLEOTIDE SEQUENCE [LARGE SCALE GENOMIC DNA]</scope>
    <source>
        <strain evidence="1 2">EM150506</strain>
    </source>
</reference>
<name>A0ABC8B1R5_9NOCA</name>
<dbReference type="KEGG" id="nsr:NS506_06251"/>
<evidence type="ECO:0000313" key="2">
    <source>
        <dbReference type="Proteomes" id="UP000180166"/>
    </source>
</evidence>
<gene>
    <name evidence="1" type="ORF">NS506_06251</name>
</gene>
<proteinExistence type="predicted"/>
<accession>A0ABC8B1R5</accession>
<dbReference type="RefSeq" id="WP_071344403.1">
    <property type="nucleotide sequence ID" value="NZ_CP017839.1"/>
</dbReference>
<protein>
    <submittedName>
        <fullName evidence="1">Uncharacterized protein</fullName>
    </submittedName>
</protein>
<dbReference type="Proteomes" id="UP000180166">
    <property type="component" value="Chromosome"/>
</dbReference>
<dbReference type="AlphaFoldDB" id="A0ABC8B1R5"/>
<sequence>MVTAKALRLLTTRYSPGLPPGVPGLHSSRAFTSAVVVAGEDGPRYPTEHELPRLVTEMDVLGVAFDNTFAVEIAAAEVREHRIGRHWVQVISSATSPYIATSVLGMAPAPVGPEGAGMLIAAPRSGMTVFMPIRERGDLEVVGPLSDVVRAIHARCEDPCNDRLYWLAGESFYPVSADPASDRVVVDPALHPIIRRLR</sequence>
<organism evidence="1 2">
    <name type="scientific">Nocardia seriolae</name>
    <dbReference type="NCBI Taxonomy" id="37332"/>
    <lineage>
        <taxon>Bacteria</taxon>
        <taxon>Bacillati</taxon>
        <taxon>Actinomycetota</taxon>
        <taxon>Actinomycetes</taxon>
        <taxon>Mycobacteriales</taxon>
        <taxon>Nocardiaceae</taxon>
        <taxon>Nocardia</taxon>
    </lineage>
</organism>